<name>A0A1Y5SKG7_9RHOB</name>
<organism evidence="2 3">
    <name type="scientific">Roseovarius litorisediminis</name>
    <dbReference type="NCBI Taxonomy" id="1312363"/>
    <lineage>
        <taxon>Bacteria</taxon>
        <taxon>Pseudomonadati</taxon>
        <taxon>Pseudomonadota</taxon>
        <taxon>Alphaproteobacteria</taxon>
        <taxon>Rhodobacterales</taxon>
        <taxon>Roseobacteraceae</taxon>
        <taxon>Roseovarius</taxon>
    </lineage>
</organism>
<evidence type="ECO:0000256" key="1">
    <source>
        <dbReference type="SAM" id="MobiDB-lite"/>
    </source>
</evidence>
<feature type="compositionally biased region" description="Basic and acidic residues" evidence="1">
    <location>
        <begin position="159"/>
        <end position="174"/>
    </location>
</feature>
<evidence type="ECO:0000313" key="3">
    <source>
        <dbReference type="Proteomes" id="UP000193827"/>
    </source>
</evidence>
<sequence length="174" mass="18870">MIPSFFVLGAVGNVTQSGAHRRPAAWIFRGRSAGSEIVVVTPQGMPANGKSRAFHGFGPVSSVATTCRPAGRCGRSTFPPRANTQTNRRSMAFSSGGGYFVRNVRGFLKQVVGAYEIHVQSVRFVQLSQCRPAARNSPRGRSNLLQLILPPRRNLPSADRCKPDGGRRKHCPPD</sequence>
<feature type="region of interest" description="Disordered" evidence="1">
    <location>
        <begin position="154"/>
        <end position="174"/>
    </location>
</feature>
<dbReference type="AlphaFoldDB" id="A0A1Y5SKG7"/>
<gene>
    <name evidence="2" type="ORF">PEL8287_01966</name>
</gene>
<keyword evidence="3" id="KW-1185">Reference proteome</keyword>
<accession>A0A1Y5SKG7</accession>
<proteinExistence type="predicted"/>
<evidence type="ECO:0000313" key="2">
    <source>
        <dbReference type="EMBL" id="SLN39913.1"/>
    </source>
</evidence>
<protein>
    <submittedName>
        <fullName evidence="2">Uncharacterized protein</fullName>
    </submittedName>
</protein>
<dbReference type="EMBL" id="FWFL01000004">
    <property type="protein sequence ID" value="SLN39913.1"/>
    <property type="molecule type" value="Genomic_DNA"/>
</dbReference>
<reference evidence="2 3" key="1">
    <citation type="submission" date="2017-03" db="EMBL/GenBank/DDBJ databases">
        <authorList>
            <person name="Afonso C.L."/>
            <person name="Miller P.J."/>
            <person name="Scott M.A."/>
            <person name="Spackman E."/>
            <person name="Goraichik I."/>
            <person name="Dimitrov K.M."/>
            <person name="Suarez D.L."/>
            <person name="Swayne D.E."/>
        </authorList>
    </citation>
    <scope>NUCLEOTIDE SEQUENCE [LARGE SCALE GENOMIC DNA]</scope>
    <source>
        <strain evidence="2 3">CECT 8287</strain>
    </source>
</reference>
<dbReference type="Proteomes" id="UP000193827">
    <property type="component" value="Unassembled WGS sequence"/>
</dbReference>